<dbReference type="Proteomes" id="UP001148629">
    <property type="component" value="Unassembled WGS sequence"/>
</dbReference>
<evidence type="ECO:0000313" key="1">
    <source>
        <dbReference type="EMBL" id="KAJ3536364.1"/>
    </source>
</evidence>
<sequence length="302" mass="34223">MAFLRQPSGLDALLQRRRPNKWQELWAGPCKFIARYIYTHRDIIHETSTDPVTIICISDTHNSQTQLPSGDILIHAGDLTQSGSLKELQATISWLSSQPHPHKIVVAGNHDILLDKACDRSDREAVERAELDWGDCLYLENEATTITCANGRRLKMYGSPLSPRHGNWAFQYPRPQDVWSDTIPADTDILVTHGPPLGHLDLLRLGCHHLLRELWRVRPLLHVFGHVHEGYGHERIQFDGLQEAFERTVAAGGGILNMLVVVKEFLLSLCRAERVARCQLVNPAMVGGLRDDERRRPIRVEV</sequence>
<proteinExistence type="predicted"/>
<dbReference type="EMBL" id="JANRMS010000648">
    <property type="protein sequence ID" value="KAJ3536364.1"/>
    <property type="molecule type" value="Genomic_DNA"/>
</dbReference>
<protein>
    <submittedName>
        <fullName evidence="1">Uncharacterized protein</fullName>
    </submittedName>
</protein>
<organism evidence="1 2">
    <name type="scientific">Fusarium decemcellulare</name>
    <dbReference type="NCBI Taxonomy" id="57161"/>
    <lineage>
        <taxon>Eukaryota</taxon>
        <taxon>Fungi</taxon>
        <taxon>Dikarya</taxon>
        <taxon>Ascomycota</taxon>
        <taxon>Pezizomycotina</taxon>
        <taxon>Sordariomycetes</taxon>
        <taxon>Hypocreomycetidae</taxon>
        <taxon>Hypocreales</taxon>
        <taxon>Nectriaceae</taxon>
        <taxon>Fusarium</taxon>
        <taxon>Fusarium decemcellulare species complex</taxon>
    </lineage>
</organism>
<comment type="caution">
    <text evidence="1">The sequence shown here is derived from an EMBL/GenBank/DDBJ whole genome shotgun (WGS) entry which is preliminary data.</text>
</comment>
<gene>
    <name evidence="1" type="ORF">NM208_g6757</name>
</gene>
<evidence type="ECO:0000313" key="2">
    <source>
        <dbReference type="Proteomes" id="UP001148629"/>
    </source>
</evidence>
<reference evidence="1" key="1">
    <citation type="submission" date="2022-08" db="EMBL/GenBank/DDBJ databases">
        <title>Genome Sequence of Fusarium decemcellulare.</title>
        <authorList>
            <person name="Buettner E."/>
        </authorList>
    </citation>
    <scope>NUCLEOTIDE SEQUENCE</scope>
    <source>
        <strain evidence="1">Babe19</strain>
    </source>
</reference>
<keyword evidence="2" id="KW-1185">Reference proteome</keyword>
<name>A0ACC1SBV1_9HYPO</name>
<accession>A0ACC1SBV1</accession>